<keyword evidence="2 7" id="KW-0560">Oxidoreductase</keyword>
<dbReference type="Pfam" id="PF07992">
    <property type="entry name" value="Pyr_redox_2"/>
    <property type="match status" value="1"/>
</dbReference>
<evidence type="ECO:0000313" key="7">
    <source>
        <dbReference type="EMBL" id="MBB5686001.1"/>
    </source>
</evidence>
<evidence type="ECO:0000256" key="2">
    <source>
        <dbReference type="ARBA" id="ARBA00023002"/>
    </source>
</evidence>
<dbReference type="InterPro" id="IPR027266">
    <property type="entry name" value="TrmE/GcvT-like"/>
</dbReference>
<comment type="similarity">
    <text evidence="1">Belongs to the GcvT family.</text>
</comment>
<dbReference type="InterPro" id="IPR028896">
    <property type="entry name" value="GcvT/YgfZ/DmdA"/>
</dbReference>
<gene>
    <name evidence="7" type="ORF">FHS49_002017</name>
</gene>
<dbReference type="InterPro" id="IPR042204">
    <property type="entry name" value="2Fe-2S-bd_N"/>
</dbReference>
<dbReference type="InterPro" id="IPR013977">
    <property type="entry name" value="GcvT_C"/>
</dbReference>
<dbReference type="Pfam" id="PF17806">
    <property type="entry name" value="SO_alpha_A3"/>
    <property type="match status" value="1"/>
</dbReference>
<dbReference type="Pfam" id="PF13510">
    <property type="entry name" value="Fer2_4"/>
    <property type="match status" value="1"/>
</dbReference>
<dbReference type="SUPFAM" id="SSF103025">
    <property type="entry name" value="Folate-binding domain"/>
    <property type="match status" value="1"/>
</dbReference>
<dbReference type="InterPro" id="IPR023753">
    <property type="entry name" value="FAD/NAD-binding_dom"/>
</dbReference>
<dbReference type="GO" id="GO:0008115">
    <property type="term" value="F:sarcosine oxidase activity"/>
    <property type="evidence" value="ECO:0007669"/>
    <property type="project" value="UniProtKB-EC"/>
</dbReference>
<evidence type="ECO:0000259" key="4">
    <source>
        <dbReference type="Pfam" id="PF07992"/>
    </source>
</evidence>
<comment type="caution">
    <text evidence="7">The sequence shown here is derived from an EMBL/GenBank/DDBJ whole genome shotgun (WGS) entry which is preliminary data.</text>
</comment>
<dbReference type="InterPro" id="IPR036188">
    <property type="entry name" value="FAD/NAD-bd_sf"/>
</dbReference>
<protein>
    <submittedName>
        <fullName evidence="7">Sarcosine oxidase subunit alpha</fullName>
        <ecNumber evidence="7">1.5.3.1</ecNumber>
    </submittedName>
</protein>
<evidence type="ECO:0000259" key="6">
    <source>
        <dbReference type="Pfam" id="PF17806"/>
    </source>
</evidence>
<dbReference type="Gene3D" id="3.40.50.720">
    <property type="entry name" value="NAD(P)-binding Rossmann-like Domain"/>
    <property type="match status" value="1"/>
</dbReference>
<organism evidence="7 8">
    <name type="scientific">Sphingobium boeckii</name>
    <dbReference type="NCBI Taxonomy" id="1082345"/>
    <lineage>
        <taxon>Bacteria</taxon>
        <taxon>Pseudomonadati</taxon>
        <taxon>Pseudomonadota</taxon>
        <taxon>Alphaproteobacteria</taxon>
        <taxon>Sphingomonadales</taxon>
        <taxon>Sphingomonadaceae</taxon>
        <taxon>Sphingobium</taxon>
    </lineage>
</organism>
<evidence type="ECO:0000259" key="3">
    <source>
        <dbReference type="Pfam" id="PF01571"/>
    </source>
</evidence>
<dbReference type="InterPro" id="IPR029043">
    <property type="entry name" value="GcvT/YgfZ_C"/>
</dbReference>
<sequence length="939" mass="100150">MSGFRLKDHPRAAAAEIGFRFNGSDYRGRAGDTLAAALIANGVVVVGRSFKYHRPRGIIGSGFAETNALVQLGTGAHTVPNAVATRVPLREGLAASSVNCWPSVGFDLGGLNDRFSRLLSAGFYYKTFIWPSWHLFEPIIRRLAGLGRAPTLPDPDRYAARSHACDVLVIGGGPAGMAAARAAAGGGVQVTLVEADDHVAMEPLPNLRILTRTTASGYHDHNLVTAVEEIDGPVVRQRFWKIRAKRVLIAGGAFERPLLFGCNDRPGVMLAGSILHYLERHGVAAGRRPLFAVVDDQGYDVAIAARRAGLDVVGIVDARPEPGPIAAAADALGIAIYPNHSVTRAIGRKVVSGAELIDQATGQRIRIVCDLIGMSGGWSPAVQLFTQSGGTLRFEDRIGAFVPDRSVQNARSCGAARGIFDHADCIADGAAAGHWAATGEDREVPEIAAAVRAPLHLPPPGAKAFVDMQTDVTVDDLRQATDENYRSVEHVKRYTVWGMGTDQGKLGAVNGVAVLAALQGLAPGALGTTKFRPPFAPVAFGAVAADRLLGPFFHPWKHLPAHHWHVAQNAVFEDYGWLRPSHYPEGDETMAEAAHREALAVRGRVGLFDSSSLGSIEIRGRDAGRFLDLMSVGSPSTIKLGAVRYNLLCNELGTLMDDGVIARLGEDHFLMTASTSHAERVYRWLDEWHQCEWPLALSIAEQTARWAVLTVAGPRARIVLENADCDVDLSREAFPHNQIRSGRIAGVVARIQRVSFTGELSFEIAVAADYAESLATHLMTCGAAEGIIPFGLEALDLLRLEKGYIHIGSDTDSRTQPADIGWGKGIARKAGDFLGKRSLLHPSASAPGRAQLVGLQPVDPAVVLPIGAHIIGGDPHPSRGIVTSSGFSPMLERGLSLALLDGGRALMGSVVTAWSEGRSWPATVADPGVYDPRGERLNG</sequence>
<keyword evidence="8" id="KW-1185">Reference proteome</keyword>
<feature type="domain" description="Aminomethyltransferase C-terminal" evidence="5">
    <location>
        <begin position="851"/>
        <end position="931"/>
    </location>
</feature>
<dbReference type="Pfam" id="PF08669">
    <property type="entry name" value="GCV_T_C"/>
    <property type="match status" value="1"/>
</dbReference>
<proteinExistence type="inferred from homology"/>
<feature type="domain" description="SoxA A3" evidence="6">
    <location>
        <begin position="463"/>
        <end position="547"/>
    </location>
</feature>
<dbReference type="InterPro" id="IPR006222">
    <property type="entry name" value="GCVT_N"/>
</dbReference>
<dbReference type="InterPro" id="IPR041117">
    <property type="entry name" value="SoxA_A3"/>
</dbReference>
<evidence type="ECO:0000256" key="1">
    <source>
        <dbReference type="ARBA" id="ARBA00008609"/>
    </source>
</evidence>
<feature type="domain" description="GCVT N-terminal" evidence="3">
    <location>
        <begin position="562"/>
        <end position="823"/>
    </location>
</feature>
<dbReference type="AlphaFoldDB" id="A0A7W9EFS1"/>
<dbReference type="PANTHER" id="PTHR43757:SF2">
    <property type="entry name" value="AMINOMETHYLTRANSFERASE, MITOCHONDRIAL"/>
    <property type="match status" value="1"/>
</dbReference>
<name>A0A7W9EFS1_9SPHN</name>
<dbReference type="SUPFAM" id="SSF51905">
    <property type="entry name" value="FAD/NAD(P)-binding domain"/>
    <property type="match status" value="1"/>
</dbReference>
<reference evidence="7 8" key="1">
    <citation type="submission" date="2020-08" db="EMBL/GenBank/DDBJ databases">
        <title>Genomic Encyclopedia of Type Strains, Phase IV (KMG-IV): sequencing the most valuable type-strain genomes for metagenomic binning, comparative biology and taxonomic classification.</title>
        <authorList>
            <person name="Goeker M."/>
        </authorList>
    </citation>
    <scope>NUCLEOTIDE SEQUENCE [LARGE SCALE GENOMIC DNA]</scope>
    <source>
        <strain evidence="7 8">DSM 25079</strain>
    </source>
</reference>
<dbReference type="Pfam" id="PF01571">
    <property type="entry name" value="GCV_T"/>
    <property type="match status" value="1"/>
</dbReference>
<dbReference type="Gene3D" id="3.30.1360.120">
    <property type="entry name" value="Probable tRNA modification gtpase trme, domain 1"/>
    <property type="match status" value="1"/>
</dbReference>
<dbReference type="EMBL" id="JACIJC010000003">
    <property type="protein sequence ID" value="MBB5686001.1"/>
    <property type="molecule type" value="Genomic_DNA"/>
</dbReference>
<evidence type="ECO:0000313" key="8">
    <source>
        <dbReference type="Proteomes" id="UP000549617"/>
    </source>
</evidence>
<dbReference type="Gene3D" id="3.50.50.60">
    <property type="entry name" value="FAD/NAD(P)-binding domain"/>
    <property type="match status" value="1"/>
</dbReference>
<dbReference type="Gene3D" id="3.10.20.440">
    <property type="entry name" value="2Fe-2S iron-sulphur cluster binding domain, sarcosine oxidase, alpha subunit, N-terminal domain"/>
    <property type="match status" value="1"/>
</dbReference>
<dbReference type="EC" id="1.5.3.1" evidence="7"/>
<dbReference type="InterPro" id="IPR041854">
    <property type="entry name" value="BFD-like_2Fe2S-bd_dom_sf"/>
</dbReference>
<feature type="domain" description="FAD/NAD(P)-binding" evidence="4">
    <location>
        <begin position="166"/>
        <end position="408"/>
    </location>
</feature>
<dbReference type="Gene3D" id="1.10.10.1100">
    <property type="entry name" value="BFD-like [2Fe-2S]-binding domain"/>
    <property type="match status" value="1"/>
</dbReference>
<accession>A0A7W9EFS1</accession>
<evidence type="ECO:0000259" key="5">
    <source>
        <dbReference type="Pfam" id="PF08669"/>
    </source>
</evidence>
<dbReference type="SUPFAM" id="SSF101790">
    <property type="entry name" value="Aminomethyltransferase beta-barrel domain"/>
    <property type="match status" value="1"/>
</dbReference>
<dbReference type="Proteomes" id="UP000549617">
    <property type="component" value="Unassembled WGS sequence"/>
</dbReference>
<dbReference type="RefSeq" id="WP_343052954.1">
    <property type="nucleotide sequence ID" value="NZ_JACIJC010000003.1"/>
</dbReference>
<dbReference type="PANTHER" id="PTHR43757">
    <property type="entry name" value="AMINOMETHYLTRANSFERASE"/>
    <property type="match status" value="1"/>
</dbReference>